<dbReference type="RefSeq" id="WP_340341260.1">
    <property type="nucleotide sequence ID" value="NZ_JBBKZT010000002.1"/>
</dbReference>
<dbReference type="Gene3D" id="1.20.1600.10">
    <property type="entry name" value="Outer membrane efflux proteins (OEP)"/>
    <property type="match status" value="1"/>
</dbReference>
<accession>A0ABU8WF24</accession>
<keyword evidence="2" id="KW-0472">Membrane</keyword>
<comment type="subcellular location">
    <subcellularLocation>
        <location evidence="2">Cell membrane</location>
        <topology evidence="2">Lipid-anchor</topology>
    </subcellularLocation>
</comment>
<gene>
    <name evidence="3" type="ORF">WKW82_05610</name>
</gene>
<comment type="similarity">
    <text evidence="1 2">Belongs to the outer membrane factor (OMF) (TC 1.B.17) family.</text>
</comment>
<dbReference type="Proteomes" id="UP001385892">
    <property type="component" value="Unassembled WGS sequence"/>
</dbReference>
<keyword evidence="2" id="KW-1134">Transmembrane beta strand</keyword>
<proteinExistence type="inferred from homology"/>
<name>A0ABU8WF24_9BURK</name>
<dbReference type="SUPFAM" id="SSF56954">
    <property type="entry name" value="Outer membrane efflux proteins (OEP)"/>
    <property type="match status" value="1"/>
</dbReference>
<keyword evidence="2" id="KW-0732">Signal</keyword>
<comment type="caution">
    <text evidence="3">The sequence shown here is derived from an EMBL/GenBank/DDBJ whole genome shotgun (WGS) entry which is preliminary data.</text>
</comment>
<keyword evidence="2" id="KW-0812">Transmembrane</keyword>
<evidence type="ECO:0000256" key="2">
    <source>
        <dbReference type="RuleBase" id="RU362097"/>
    </source>
</evidence>
<dbReference type="Pfam" id="PF02321">
    <property type="entry name" value="OEP"/>
    <property type="match status" value="2"/>
</dbReference>
<dbReference type="EMBL" id="JBBKZT010000002">
    <property type="protein sequence ID" value="MEJ8846111.1"/>
    <property type="molecule type" value="Genomic_DNA"/>
</dbReference>
<dbReference type="PANTHER" id="PTHR30203">
    <property type="entry name" value="OUTER MEMBRANE CATION EFFLUX PROTEIN"/>
    <property type="match status" value="1"/>
</dbReference>
<evidence type="ECO:0000256" key="1">
    <source>
        <dbReference type="ARBA" id="ARBA00007613"/>
    </source>
</evidence>
<dbReference type="InterPro" id="IPR003423">
    <property type="entry name" value="OMP_efflux"/>
</dbReference>
<dbReference type="NCBIfam" id="TIGR01845">
    <property type="entry name" value="outer_NodT"/>
    <property type="match status" value="1"/>
</dbReference>
<keyword evidence="4" id="KW-1185">Reference proteome</keyword>
<feature type="chain" id="PRO_5044993665" evidence="2">
    <location>
        <begin position="24"/>
        <end position="513"/>
    </location>
</feature>
<dbReference type="Gene3D" id="2.20.200.10">
    <property type="entry name" value="Outer membrane efflux proteins (OEP)"/>
    <property type="match status" value="1"/>
</dbReference>
<feature type="signal peptide" evidence="2">
    <location>
        <begin position="1"/>
        <end position="23"/>
    </location>
</feature>
<protein>
    <submittedName>
        <fullName evidence="3">Efflux transporter outer membrane subunit</fullName>
    </submittedName>
</protein>
<reference evidence="3 4" key="1">
    <citation type="submission" date="2024-03" db="EMBL/GenBank/DDBJ databases">
        <title>Novel species of the genus Variovorax.</title>
        <authorList>
            <person name="Liu Q."/>
            <person name="Xin Y.-H."/>
        </authorList>
    </citation>
    <scope>NUCLEOTIDE SEQUENCE [LARGE SCALE GENOMIC DNA]</scope>
    <source>
        <strain evidence="3 4">KACC 18900</strain>
    </source>
</reference>
<sequence length="513" mass="55303">MNPSIPLLRAVTMAALVLITGCAAVGPDYKAAAVDAPADFSAWHGGSAELAPAPQRASVPAAAPFGWSVFADPTLDALQARAMAANNDLKTAALRFAQSRVQGDATRSQQWPQVNGSGSVQRVRESENGDFRRIISAINPGSVEELVKVLSDPHDMFQAGFDASWELDFWGRVRRSIEASTADETASKAMLAQAQLSVQAEVARHYFQLRSVQNQLRIARADVAAGEETRKLVSARADGGLTTDLDVTRQDAQLADTRARLPQLMSQEALEINQVTLLVGERPGALQAELATRPDTARPAPPLPDLSLGLPSDVALRRPDIQRAEAQLHAATASIGVAVADLYPRITIGASLGLNSVDASTFTDWGSRQWSIGPSLQLPIFDGGRRRATVTLRKLQEQEAAVAYQQTILKAWHEIDDALSAYTAERQRNIQLALKERSSRDSYQLASVRYEHGLTDFLVQLDAQRTLLQAQREYAESSGRLAVALVSISKALALPASSTEPAVAVSALKAPRR</sequence>
<organism evidence="3 4">
    <name type="scientific">Variovorax rhizosphaerae</name>
    <dbReference type="NCBI Taxonomy" id="1836200"/>
    <lineage>
        <taxon>Bacteria</taxon>
        <taxon>Pseudomonadati</taxon>
        <taxon>Pseudomonadota</taxon>
        <taxon>Betaproteobacteria</taxon>
        <taxon>Burkholderiales</taxon>
        <taxon>Comamonadaceae</taxon>
        <taxon>Variovorax</taxon>
    </lineage>
</organism>
<evidence type="ECO:0000313" key="3">
    <source>
        <dbReference type="EMBL" id="MEJ8846111.1"/>
    </source>
</evidence>
<evidence type="ECO:0000313" key="4">
    <source>
        <dbReference type="Proteomes" id="UP001385892"/>
    </source>
</evidence>
<keyword evidence="2" id="KW-0564">Palmitate</keyword>
<keyword evidence="2" id="KW-0449">Lipoprotein</keyword>
<dbReference type="InterPro" id="IPR010131">
    <property type="entry name" value="MdtP/NodT-like"/>
</dbReference>
<dbReference type="PANTHER" id="PTHR30203:SF25">
    <property type="entry name" value="OUTER MEMBRANE PROTEIN-RELATED"/>
    <property type="match status" value="1"/>
</dbReference>